<dbReference type="InterPro" id="IPR043502">
    <property type="entry name" value="DNA/RNA_pol_sf"/>
</dbReference>
<gene>
    <name evidence="2" type="ORF">RM423_24310</name>
</gene>
<dbReference type="PANTHER" id="PTHR34047:SF8">
    <property type="entry name" value="PROTEIN YKFC"/>
    <property type="match status" value="1"/>
</dbReference>
<dbReference type="GO" id="GO:0003964">
    <property type="term" value="F:RNA-directed DNA polymerase activity"/>
    <property type="evidence" value="ECO:0007669"/>
    <property type="project" value="UniProtKB-KW"/>
</dbReference>
<sequence length="316" mass="35481">MNIGAPWPTLAEAEVRVLRMQTKLHQWAVSDPDRRFDDLFNLVYDPAVIVVAWRRVRGNRGKRSGGIDGLAPIDVADAGELLTALREQLKARQFVPMPARERMIPKSGGKLRRLGIATVADRTAQAALKLVLEPIFEAEFHPCSYGFRPRRRAQDAIAEIHQFSSRSYEWVLEGDIEACFDNIDHTALLDRVRRRVADKRVLALVKAFLKAGVLGEDGFLRNTSTGTPQGGIVSPLLANIALSVLDDHFAEAWQTMSATTYRRTKRTRAGLPNYRLVRYADLCRARHKSAYVDRRIMPREGRGPLLMLGDLAGWSA</sequence>
<dbReference type="PROSITE" id="PS50878">
    <property type="entry name" value="RT_POL"/>
    <property type="match status" value="1"/>
</dbReference>
<evidence type="ECO:0000313" key="2">
    <source>
        <dbReference type="EMBL" id="MDT0264481.1"/>
    </source>
</evidence>
<dbReference type="CDD" id="cd01651">
    <property type="entry name" value="RT_G2_intron"/>
    <property type="match status" value="1"/>
</dbReference>
<evidence type="ECO:0000259" key="1">
    <source>
        <dbReference type="PROSITE" id="PS50878"/>
    </source>
</evidence>
<dbReference type="EMBL" id="JAVREH010000123">
    <property type="protein sequence ID" value="MDT0264481.1"/>
    <property type="molecule type" value="Genomic_DNA"/>
</dbReference>
<dbReference type="InterPro" id="IPR051083">
    <property type="entry name" value="GrpII_Intron_Splice-Mob/Def"/>
</dbReference>
<protein>
    <submittedName>
        <fullName evidence="2">Reverse transcriptase domain-containing protein</fullName>
    </submittedName>
</protein>
<evidence type="ECO:0000313" key="3">
    <source>
        <dbReference type="Proteomes" id="UP001183176"/>
    </source>
</evidence>
<keyword evidence="3" id="KW-1185">Reference proteome</keyword>
<proteinExistence type="predicted"/>
<dbReference type="Proteomes" id="UP001183176">
    <property type="component" value="Unassembled WGS sequence"/>
</dbReference>
<feature type="domain" description="Reverse transcriptase" evidence="1">
    <location>
        <begin position="85"/>
        <end position="316"/>
    </location>
</feature>
<dbReference type="PANTHER" id="PTHR34047">
    <property type="entry name" value="NUCLEAR INTRON MATURASE 1, MITOCHONDRIAL-RELATED"/>
    <property type="match status" value="1"/>
</dbReference>
<dbReference type="Pfam" id="PF00078">
    <property type="entry name" value="RVT_1"/>
    <property type="match status" value="1"/>
</dbReference>
<organism evidence="2 3">
    <name type="scientific">Jatrophihabitans lederbergiae</name>
    <dbReference type="NCBI Taxonomy" id="3075547"/>
    <lineage>
        <taxon>Bacteria</taxon>
        <taxon>Bacillati</taxon>
        <taxon>Actinomycetota</taxon>
        <taxon>Actinomycetes</taxon>
        <taxon>Jatrophihabitantales</taxon>
        <taxon>Jatrophihabitantaceae</taxon>
        <taxon>Jatrophihabitans</taxon>
    </lineage>
</organism>
<keyword evidence="2" id="KW-0695">RNA-directed DNA polymerase</keyword>
<name>A0ABU2JHL8_9ACTN</name>
<keyword evidence="2" id="KW-0808">Transferase</keyword>
<accession>A0ABU2JHL8</accession>
<reference evidence="3" key="1">
    <citation type="submission" date="2023-07" db="EMBL/GenBank/DDBJ databases">
        <title>30 novel species of actinomycetes from the DSMZ collection.</title>
        <authorList>
            <person name="Nouioui I."/>
        </authorList>
    </citation>
    <scope>NUCLEOTIDE SEQUENCE [LARGE SCALE GENOMIC DNA]</scope>
    <source>
        <strain evidence="3">DSM 44399</strain>
    </source>
</reference>
<dbReference type="SUPFAM" id="SSF56672">
    <property type="entry name" value="DNA/RNA polymerases"/>
    <property type="match status" value="1"/>
</dbReference>
<keyword evidence="2" id="KW-0548">Nucleotidyltransferase</keyword>
<dbReference type="RefSeq" id="WP_311425618.1">
    <property type="nucleotide sequence ID" value="NZ_JAVREH010000123.1"/>
</dbReference>
<comment type="caution">
    <text evidence="2">The sequence shown here is derived from an EMBL/GenBank/DDBJ whole genome shotgun (WGS) entry which is preliminary data.</text>
</comment>
<dbReference type="InterPro" id="IPR000477">
    <property type="entry name" value="RT_dom"/>
</dbReference>